<feature type="region of interest" description="Disordered" evidence="1">
    <location>
        <begin position="60"/>
        <end position="157"/>
    </location>
</feature>
<organism evidence="2 3">
    <name type="scientific">Brachionus plicatilis</name>
    <name type="common">Marine rotifer</name>
    <name type="synonym">Brachionus muelleri</name>
    <dbReference type="NCBI Taxonomy" id="10195"/>
    <lineage>
        <taxon>Eukaryota</taxon>
        <taxon>Metazoa</taxon>
        <taxon>Spiralia</taxon>
        <taxon>Gnathifera</taxon>
        <taxon>Rotifera</taxon>
        <taxon>Eurotatoria</taxon>
        <taxon>Monogononta</taxon>
        <taxon>Pseudotrocha</taxon>
        <taxon>Ploima</taxon>
        <taxon>Brachionidae</taxon>
        <taxon>Brachionus</taxon>
    </lineage>
</organism>
<name>A0A3M7QVT9_BRAPC</name>
<gene>
    <name evidence="2" type="ORF">BpHYR1_046608</name>
</gene>
<feature type="compositionally biased region" description="Basic and acidic residues" evidence="1">
    <location>
        <begin position="79"/>
        <end position="89"/>
    </location>
</feature>
<protein>
    <submittedName>
        <fullName evidence="2">Uncharacterized protein</fullName>
    </submittedName>
</protein>
<comment type="caution">
    <text evidence="2">The sequence shown here is derived from an EMBL/GenBank/DDBJ whole genome shotgun (WGS) entry which is preliminary data.</text>
</comment>
<dbReference type="EMBL" id="REGN01004940">
    <property type="protein sequence ID" value="RNA15466.1"/>
    <property type="molecule type" value="Genomic_DNA"/>
</dbReference>
<keyword evidence="3" id="KW-1185">Reference proteome</keyword>
<evidence type="ECO:0000256" key="1">
    <source>
        <dbReference type="SAM" id="MobiDB-lite"/>
    </source>
</evidence>
<sequence>MNRKKYELEKRIYNGEFGQSTKFFYSAEKEFRLVSDFSAYDAITQKFERLKQDLKLMLEQRRSSTSQDHPQAKLNMLTEKYKTPFDKRTYTAIPKETEASSSESNRSKKRAAEEAQPLDDKSTKSQLESPSLVRLNKLVPKTPITNRLSSRLHVHSS</sequence>
<proteinExistence type="predicted"/>
<dbReference type="AlphaFoldDB" id="A0A3M7QVT9"/>
<reference evidence="2 3" key="1">
    <citation type="journal article" date="2018" name="Sci. Rep.">
        <title>Genomic signatures of local adaptation to the degree of environmental predictability in rotifers.</title>
        <authorList>
            <person name="Franch-Gras L."/>
            <person name="Hahn C."/>
            <person name="Garcia-Roger E.M."/>
            <person name="Carmona M.J."/>
            <person name="Serra M."/>
            <person name="Gomez A."/>
        </authorList>
    </citation>
    <scope>NUCLEOTIDE SEQUENCE [LARGE SCALE GENOMIC DNA]</scope>
    <source>
        <strain evidence="2">HYR1</strain>
    </source>
</reference>
<evidence type="ECO:0000313" key="2">
    <source>
        <dbReference type="EMBL" id="RNA15466.1"/>
    </source>
</evidence>
<feature type="non-terminal residue" evidence="2">
    <location>
        <position position="157"/>
    </location>
</feature>
<feature type="compositionally biased region" description="Basic and acidic residues" evidence="1">
    <location>
        <begin position="110"/>
        <end position="123"/>
    </location>
</feature>
<accession>A0A3M7QVT9</accession>
<dbReference type="Proteomes" id="UP000276133">
    <property type="component" value="Unassembled WGS sequence"/>
</dbReference>
<evidence type="ECO:0000313" key="3">
    <source>
        <dbReference type="Proteomes" id="UP000276133"/>
    </source>
</evidence>